<evidence type="ECO:0000313" key="11">
    <source>
        <dbReference type="Proteomes" id="UP000228921"/>
    </source>
</evidence>
<evidence type="ECO:0000256" key="6">
    <source>
        <dbReference type="ARBA" id="ARBA00022989"/>
    </source>
</evidence>
<keyword evidence="3" id="KW-0328">Glycosyltransferase</keyword>
<feature type="transmembrane region" description="Helical" evidence="9">
    <location>
        <begin position="285"/>
        <end position="306"/>
    </location>
</feature>
<keyword evidence="4" id="KW-0808">Transferase</keyword>
<accession>A0A2M8NYB2</accession>
<feature type="transmembrane region" description="Helical" evidence="9">
    <location>
        <begin position="115"/>
        <end position="135"/>
    </location>
</feature>
<keyword evidence="7 9" id="KW-0472">Membrane</keyword>
<dbReference type="PANTHER" id="PTHR33908">
    <property type="entry name" value="MANNOSYLTRANSFERASE YKCB-RELATED"/>
    <property type="match status" value="1"/>
</dbReference>
<comment type="caution">
    <text evidence="10">The sequence shown here is derived from an EMBL/GenBank/DDBJ whole genome shotgun (WGS) entry which is preliminary data.</text>
</comment>
<dbReference type="GO" id="GO:0016763">
    <property type="term" value="F:pentosyltransferase activity"/>
    <property type="evidence" value="ECO:0007669"/>
    <property type="project" value="TreeGrafter"/>
</dbReference>
<dbReference type="GO" id="GO:0005886">
    <property type="term" value="C:plasma membrane"/>
    <property type="evidence" value="ECO:0007669"/>
    <property type="project" value="UniProtKB-SubCell"/>
</dbReference>
<feature type="transmembrane region" description="Helical" evidence="9">
    <location>
        <begin position="214"/>
        <end position="233"/>
    </location>
</feature>
<evidence type="ECO:0000256" key="7">
    <source>
        <dbReference type="ARBA" id="ARBA00023136"/>
    </source>
</evidence>
<keyword evidence="2" id="KW-1003">Cell membrane</keyword>
<organism evidence="10 11">
    <name type="scientific">Candidatus Thermofonsia Clade 1 bacterium</name>
    <dbReference type="NCBI Taxonomy" id="2364210"/>
    <lineage>
        <taxon>Bacteria</taxon>
        <taxon>Bacillati</taxon>
        <taxon>Chloroflexota</taxon>
        <taxon>Candidatus Thermofontia</taxon>
        <taxon>Candidatus Thermofonsia Clade 1</taxon>
    </lineage>
</organism>
<evidence type="ECO:0000256" key="5">
    <source>
        <dbReference type="ARBA" id="ARBA00022692"/>
    </source>
</evidence>
<dbReference type="GO" id="GO:0010041">
    <property type="term" value="P:response to iron(III) ion"/>
    <property type="evidence" value="ECO:0007669"/>
    <property type="project" value="TreeGrafter"/>
</dbReference>
<evidence type="ECO:0000256" key="8">
    <source>
        <dbReference type="SAM" id="MobiDB-lite"/>
    </source>
</evidence>
<dbReference type="Proteomes" id="UP000228921">
    <property type="component" value="Unassembled WGS sequence"/>
</dbReference>
<protein>
    <recommendedName>
        <fullName evidence="12">Glycosyltransferase RgtA/B/C/D-like domain-containing protein</fullName>
    </recommendedName>
</protein>
<evidence type="ECO:0000256" key="1">
    <source>
        <dbReference type="ARBA" id="ARBA00004651"/>
    </source>
</evidence>
<evidence type="ECO:0000256" key="2">
    <source>
        <dbReference type="ARBA" id="ARBA00022475"/>
    </source>
</evidence>
<dbReference type="AlphaFoldDB" id="A0A2M8NYB2"/>
<keyword evidence="5 9" id="KW-0812">Transmembrane</keyword>
<feature type="transmembrane region" description="Helical" evidence="9">
    <location>
        <begin position="313"/>
        <end position="335"/>
    </location>
</feature>
<gene>
    <name evidence="10" type="ORF">CUN51_08230</name>
</gene>
<evidence type="ECO:0000256" key="3">
    <source>
        <dbReference type="ARBA" id="ARBA00022676"/>
    </source>
</evidence>
<dbReference type="PANTHER" id="PTHR33908:SF3">
    <property type="entry name" value="UNDECAPRENYL PHOSPHATE-ALPHA-4-AMINO-4-DEOXY-L-ARABINOSE ARABINOSYL TRANSFERASE"/>
    <property type="match status" value="1"/>
</dbReference>
<feature type="region of interest" description="Disordered" evidence="8">
    <location>
        <begin position="883"/>
        <end position="902"/>
    </location>
</feature>
<reference evidence="10 11" key="1">
    <citation type="submission" date="2017-11" db="EMBL/GenBank/DDBJ databases">
        <title>Evolution of Phototrophy in the Chloroflexi Phylum Driven by Horizontal Gene Transfer.</title>
        <authorList>
            <person name="Ward L.M."/>
            <person name="Hemp J."/>
            <person name="Shih P.M."/>
            <person name="Mcglynn S.E."/>
            <person name="Fischer W."/>
        </authorList>
    </citation>
    <scope>NUCLEOTIDE SEQUENCE [LARGE SCALE GENOMIC DNA]</scope>
    <source>
        <strain evidence="10">CP2_2F</strain>
    </source>
</reference>
<name>A0A2M8NYB2_9CHLR</name>
<keyword evidence="6 9" id="KW-1133">Transmembrane helix</keyword>
<dbReference type="EMBL" id="PGTK01000012">
    <property type="protein sequence ID" value="PJF30286.1"/>
    <property type="molecule type" value="Genomic_DNA"/>
</dbReference>
<dbReference type="GO" id="GO:0009103">
    <property type="term" value="P:lipopolysaccharide biosynthetic process"/>
    <property type="evidence" value="ECO:0007669"/>
    <property type="project" value="UniProtKB-ARBA"/>
</dbReference>
<evidence type="ECO:0000313" key="10">
    <source>
        <dbReference type="EMBL" id="PJF30286.1"/>
    </source>
</evidence>
<dbReference type="InterPro" id="IPR050297">
    <property type="entry name" value="LipidA_mod_glycosyltrf_83"/>
</dbReference>
<feature type="transmembrane region" description="Helical" evidence="9">
    <location>
        <begin position="347"/>
        <end position="365"/>
    </location>
</feature>
<comment type="subcellular location">
    <subcellularLocation>
        <location evidence="1">Cell membrane</location>
        <topology evidence="1">Multi-pass membrane protein</topology>
    </subcellularLocation>
</comment>
<proteinExistence type="predicted"/>
<evidence type="ECO:0000256" key="4">
    <source>
        <dbReference type="ARBA" id="ARBA00022679"/>
    </source>
</evidence>
<sequence length="902" mass="99933">MSRRLYLILALAILLIAAFLRLAELRRFPPALHYDEAADMLLGRDIAFYGYQPFPVVEAYSGREALFYYLSVPMLRILGTDIFATRLTSALLGILTVAVTLALGRAMFRAYRHGALIALCGGAWLAVNGAQVWLTRQGFRTSPQPLLEALALWCLFIALRRHKHWALSAALGGFFGGAALYTYMAARIFPLWLPLPLIALVLIDSKRALRLRQIALFFAVLALTALPIAFFYLSKPEVFLDRLTQVAQADSDAPTLLESLWLHAQMFFLRGDPLLRYNLYPERPWFDPISGALMLLGFGAALWIALQRDRAPVLRVAALCVLLSPLLIAPSVVAVSGLPPSHMRSVAMVPLVFFAPALGIAALIGRLPRLRYALIALVPILALHTWSDYRAWASRADLFYDSHGDMQLIGQWLEAHLPPETTAYIASEFYNHATVLAHSVDHSRIRWLMAEHLILPPQSESALYLFPRTVRSPFREMLAADQNAAPLEALNGADGAPAFAVYRWHGTQRTHTASDLSFSGMLSSLDAPAHYIGRGGTTTQVLLAWDVQQTPDRADLTPVIALRDPFGEEIARFHPYFEQSDRLRAGERLIIALDVPIPLGAPRGTYTLHTAWIRRSDGAPVPLVDAANRFSGLWAESARIEVQPSAPRELPPQGVAVLPTLYAALSAPPQPTEQGDWLRFTLTWQATDAPNAQPDLILSIQSSNGAPIRLWQGQPVRDTYPFVEWRADEYLVERYAVRLPPDLPAGDYTLRLSLADQTVFEAPLRVIGVERRYEAPDLPPCAFRFGDQIALIGCQIEREGAAVRLRLAWRALRAPEADFTVTVQALNADGSLFSQHDAPPAPRPTTRWLPDEVFESSYALSLPPDGTFRLIVALYTPEDGRRLPVSDSTGNTLGDFAPLTGE</sequence>
<feature type="transmembrane region" description="Helical" evidence="9">
    <location>
        <begin position="372"/>
        <end position="392"/>
    </location>
</feature>
<feature type="transmembrane region" description="Helical" evidence="9">
    <location>
        <begin position="189"/>
        <end position="205"/>
    </location>
</feature>
<feature type="transmembrane region" description="Helical" evidence="9">
    <location>
        <begin position="83"/>
        <end position="103"/>
    </location>
</feature>
<evidence type="ECO:0000256" key="9">
    <source>
        <dbReference type="SAM" id="Phobius"/>
    </source>
</evidence>
<evidence type="ECO:0008006" key="12">
    <source>
        <dbReference type="Google" id="ProtNLM"/>
    </source>
</evidence>